<dbReference type="Gene3D" id="1.10.10.60">
    <property type="entry name" value="Homeodomain-like"/>
    <property type="match status" value="1"/>
</dbReference>
<dbReference type="PANTHER" id="PTHR46796">
    <property type="entry name" value="HTH-TYPE TRANSCRIPTIONAL ACTIVATOR RHAS-RELATED"/>
    <property type="match status" value="1"/>
</dbReference>
<dbReference type="InterPro" id="IPR050204">
    <property type="entry name" value="AraC_XylS_family_regulators"/>
</dbReference>
<organism evidence="5 6">
    <name type="scientific">Prosthecobacter vanneervenii</name>
    <dbReference type="NCBI Taxonomy" id="48466"/>
    <lineage>
        <taxon>Bacteria</taxon>
        <taxon>Pseudomonadati</taxon>
        <taxon>Verrucomicrobiota</taxon>
        <taxon>Verrucomicrobiia</taxon>
        <taxon>Verrucomicrobiales</taxon>
        <taxon>Verrucomicrobiaceae</taxon>
        <taxon>Prosthecobacter</taxon>
    </lineage>
</organism>
<dbReference type="Pfam" id="PF12833">
    <property type="entry name" value="HTH_18"/>
    <property type="match status" value="1"/>
</dbReference>
<evidence type="ECO:0000313" key="6">
    <source>
        <dbReference type="Proteomes" id="UP000590740"/>
    </source>
</evidence>
<protein>
    <submittedName>
        <fullName evidence="5">AraC-like DNA-binding protein</fullName>
    </submittedName>
</protein>
<dbReference type="InterPro" id="IPR018060">
    <property type="entry name" value="HTH_AraC"/>
</dbReference>
<keyword evidence="1" id="KW-0805">Transcription regulation</keyword>
<keyword evidence="3" id="KW-0804">Transcription</keyword>
<dbReference type="Proteomes" id="UP000590740">
    <property type="component" value="Unassembled WGS sequence"/>
</dbReference>
<name>A0A7W8DI84_9BACT</name>
<evidence type="ECO:0000313" key="5">
    <source>
        <dbReference type="EMBL" id="MBB5030889.1"/>
    </source>
</evidence>
<reference evidence="5 6" key="1">
    <citation type="submission" date="2020-08" db="EMBL/GenBank/DDBJ databases">
        <title>Genomic Encyclopedia of Type Strains, Phase IV (KMG-IV): sequencing the most valuable type-strain genomes for metagenomic binning, comparative biology and taxonomic classification.</title>
        <authorList>
            <person name="Goeker M."/>
        </authorList>
    </citation>
    <scope>NUCLEOTIDE SEQUENCE [LARGE SCALE GENOMIC DNA]</scope>
    <source>
        <strain evidence="5 6">DSM 12252</strain>
    </source>
</reference>
<gene>
    <name evidence="5" type="ORF">HNQ65_000443</name>
</gene>
<evidence type="ECO:0000256" key="1">
    <source>
        <dbReference type="ARBA" id="ARBA00023015"/>
    </source>
</evidence>
<comment type="caution">
    <text evidence="5">The sequence shown here is derived from an EMBL/GenBank/DDBJ whole genome shotgun (WGS) entry which is preliminary data.</text>
</comment>
<dbReference type="SUPFAM" id="SSF46689">
    <property type="entry name" value="Homeodomain-like"/>
    <property type="match status" value="2"/>
</dbReference>
<sequence>MPFETVRHKPPQVRHHIEGVRSADLPACGLEVLMHRKISLKRWTLAAAADAYWRLYRPLSAGGVICFDGTEHPMKPGRLYLISPHTRFDSRAERAFSKWYIHFTLHSARNQPAPFVAELKADTRMKVLLQVLCPAQSKTGRRQAEPGPWLMLELLALALEQAAPLMENRPSHDVRLEHVHARMQRELAEKLTLADLSRTSGLSVRHLNSLFVEQTGLPPMRYLTELRLNQCQLLLRQTQLSIDDIAEQCGFANRFYLTRMMSRHRHTTPGAFRRQIAAGR</sequence>
<dbReference type="PROSITE" id="PS01124">
    <property type="entry name" value="HTH_ARAC_FAMILY_2"/>
    <property type="match status" value="1"/>
</dbReference>
<dbReference type="SMART" id="SM00342">
    <property type="entry name" value="HTH_ARAC"/>
    <property type="match status" value="1"/>
</dbReference>
<dbReference type="InterPro" id="IPR009057">
    <property type="entry name" value="Homeodomain-like_sf"/>
</dbReference>
<evidence type="ECO:0000256" key="3">
    <source>
        <dbReference type="ARBA" id="ARBA00023163"/>
    </source>
</evidence>
<dbReference type="EMBL" id="JACHIG010000001">
    <property type="protein sequence ID" value="MBB5030889.1"/>
    <property type="molecule type" value="Genomic_DNA"/>
</dbReference>
<dbReference type="RefSeq" id="WP_184337841.1">
    <property type="nucleotide sequence ID" value="NZ_JACHIG010000001.1"/>
</dbReference>
<dbReference type="GO" id="GO:0003700">
    <property type="term" value="F:DNA-binding transcription factor activity"/>
    <property type="evidence" value="ECO:0007669"/>
    <property type="project" value="InterPro"/>
</dbReference>
<accession>A0A7W8DI84</accession>
<dbReference type="PANTHER" id="PTHR46796:SF13">
    <property type="entry name" value="HTH-TYPE TRANSCRIPTIONAL ACTIVATOR RHAS"/>
    <property type="match status" value="1"/>
</dbReference>
<evidence type="ECO:0000259" key="4">
    <source>
        <dbReference type="PROSITE" id="PS01124"/>
    </source>
</evidence>
<evidence type="ECO:0000256" key="2">
    <source>
        <dbReference type="ARBA" id="ARBA00023125"/>
    </source>
</evidence>
<proteinExistence type="predicted"/>
<keyword evidence="6" id="KW-1185">Reference proteome</keyword>
<dbReference type="GO" id="GO:0043565">
    <property type="term" value="F:sequence-specific DNA binding"/>
    <property type="evidence" value="ECO:0007669"/>
    <property type="project" value="InterPro"/>
</dbReference>
<feature type="domain" description="HTH araC/xylS-type" evidence="4">
    <location>
        <begin position="177"/>
        <end position="275"/>
    </location>
</feature>
<keyword evidence="2 5" id="KW-0238">DNA-binding</keyword>
<dbReference type="AlphaFoldDB" id="A0A7W8DI84"/>